<evidence type="ECO:0000256" key="2">
    <source>
        <dbReference type="ARBA" id="ARBA00023015"/>
    </source>
</evidence>
<dbReference type="EMBL" id="RJVQ01000004">
    <property type="protein sequence ID" value="RQW62867.1"/>
    <property type="molecule type" value="Genomic_DNA"/>
</dbReference>
<dbReference type="PANTHER" id="PTHR30537:SF66">
    <property type="entry name" value="IRON-REGULATED VIRULENCE REGULATORY PROTEIN IRGB"/>
    <property type="match status" value="1"/>
</dbReference>
<keyword evidence="3" id="KW-0238">DNA-binding</keyword>
<name>A0A3N9TF56_9VIBR</name>
<reference evidence="6 7" key="1">
    <citation type="submission" date="2018-11" db="EMBL/GenBank/DDBJ databases">
        <title>Vibrio LJC006 sp. nov., isolated from seawater during the bloom of the enteromorpha.</title>
        <authorList>
            <person name="Liang J."/>
        </authorList>
    </citation>
    <scope>NUCLEOTIDE SEQUENCE [LARGE SCALE GENOMIC DNA]</scope>
    <source>
        <strain evidence="6 7">LJC006</strain>
    </source>
</reference>
<evidence type="ECO:0000259" key="5">
    <source>
        <dbReference type="PROSITE" id="PS50931"/>
    </source>
</evidence>
<comment type="similarity">
    <text evidence="1">Belongs to the LysR transcriptional regulatory family.</text>
</comment>
<dbReference type="Gene3D" id="1.10.10.10">
    <property type="entry name" value="Winged helix-like DNA-binding domain superfamily/Winged helix DNA-binding domain"/>
    <property type="match status" value="1"/>
</dbReference>
<feature type="domain" description="HTH lysR-type" evidence="5">
    <location>
        <begin position="1"/>
        <end position="59"/>
    </location>
</feature>
<keyword evidence="7" id="KW-1185">Reference proteome</keyword>
<proteinExistence type="inferred from homology"/>
<dbReference type="GO" id="GO:0006351">
    <property type="term" value="P:DNA-templated transcription"/>
    <property type="evidence" value="ECO:0007669"/>
    <property type="project" value="TreeGrafter"/>
</dbReference>
<evidence type="ECO:0000313" key="7">
    <source>
        <dbReference type="Proteomes" id="UP000281112"/>
    </source>
</evidence>
<dbReference type="OrthoDB" id="6183733at2"/>
<dbReference type="SUPFAM" id="SSF53850">
    <property type="entry name" value="Periplasmic binding protein-like II"/>
    <property type="match status" value="1"/>
</dbReference>
<dbReference type="RefSeq" id="WP_124937266.1">
    <property type="nucleotide sequence ID" value="NZ_RJVQ01000004.1"/>
</dbReference>
<dbReference type="Pfam" id="PF00126">
    <property type="entry name" value="HTH_1"/>
    <property type="match status" value="1"/>
</dbReference>
<dbReference type="PANTHER" id="PTHR30537">
    <property type="entry name" value="HTH-TYPE TRANSCRIPTIONAL REGULATOR"/>
    <property type="match status" value="1"/>
</dbReference>
<organism evidence="6 7">
    <name type="scientific">Vibrio viridaestus</name>
    <dbReference type="NCBI Taxonomy" id="2487322"/>
    <lineage>
        <taxon>Bacteria</taxon>
        <taxon>Pseudomonadati</taxon>
        <taxon>Pseudomonadota</taxon>
        <taxon>Gammaproteobacteria</taxon>
        <taxon>Vibrionales</taxon>
        <taxon>Vibrionaceae</taxon>
        <taxon>Vibrio</taxon>
    </lineage>
</organism>
<protein>
    <submittedName>
        <fullName evidence="6">LysR family transcriptional regulator</fullName>
    </submittedName>
</protein>
<accession>A0A3N9TF56</accession>
<dbReference type="InterPro" id="IPR000847">
    <property type="entry name" value="LysR_HTH_N"/>
</dbReference>
<gene>
    <name evidence="6" type="ORF">EES38_11080</name>
</gene>
<evidence type="ECO:0000256" key="4">
    <source>
        <dbReference type="ARBA" id="ARBA00023163"/>
    </source>
</evidence>
<keyword evidence="4" id="KW-0804">Transcription</keyword>
<sequence>MQDLVSIRAFHALYKHQSLTSAAKYLNQPKSTLSRRITQLENDVGHSLVTRQGNKLVITKAGEIFFEYCEKLMTLSDENAFALQHLNNRVSGELFIVANNGLIRGWLSQMIDEFLEENPDVSIRLVSQYHENASDVQPDLILWIGRIDGLKWRKETLGHWYCSVYASPQYIANNPELDHPRDLKDHRWVDFAETGQNGHWLMHPNEESFYFERPISRLKSDNSVLQLDAIVKGRGIGLMPVGMVAKFNQAHPSQLISCLPGWYTQPLEICAYTPQGRQPQKVTAFLHKIKEHRPTHWLKMTKADL</sequence>
<dbReference type="InterPro" id="IPR005119">
    <property type="entry name" value="LysR_subst-bd"/>
</dbReference>
<keyword evidence="2" id="KW-0805">Transcription regulation</keyword>
<dbReference type="InterPro" id="IPR036388">
    <property type="entry name" value="WH-like_DNA-bd_sf"/>
</dbReference>
<dbReference type="InterPro" id="IPR036390">
    <property type="entry name" value="WH_DNA-bd_sf"/>
</dbReference>
<dbReference type="PROSITE" id="PS50931">
    <property type="entry name" value="HTH_LYSR"/>
    <property type="match status" value="1"/>
</dbReference>
<evidence type="ECO:0000256" key="3">
    <source>
        <dbReference type="ARBA" id="ARBA00023125"/>
    </source>
</evidence>
<dbReference type="Gene3D" id="3.40.190.290">
    <property type="match status" value="1"/>
</dbReference>
<dbReference type="Pfam" id="PF03466">
    <property type="entry name" value="LysR_substrate"/>
    <property type="match status" value="1"/>
</dbReference>
<comment type="caution">
    <text evidence="6">The sequence shown here is derived from an EMBL/GenBank/DDBJ whole genome shotgun (WGS) entry which is preliminary data.</text>
</comment>
<dbReference type="AlphaFoldDB" id="A0A3N9TF56"/>
<dbReference type="Proteomes" id="UP000281112">
    <property type="component" value="Unassembled WGS sequence"/>
</dbReference>
<dbReference type="SUPFAM" id="SSF46785">
    <property type="entry name" value="Winged helix' DNA-binding domain"/>
    <property type="match status" value="1"/>
</dbReference>
<dbReference type="InterPro" id="IPR058163">
    <property type="entry name" value="LysR-type_TF_proteobact-type"/>
</dbReference>
<evidence type="ECO:0000313" key="6">
    <source>
        <dbReference type="EMBL" id="RQW62867.1"/>
    </source>
</evidence>
<dbReference type="GO" id="GO:0043565">
    <property type="term" value="F:sequence-specific DNA binding"/>
    <property type="evidence" value="ECO:0007669"/>
    <property type="project" value="TreeGrafter"/>
</dbReference>
<evidence type="ECO:0000256" key="1">
    <source>
        <dbReference type="ARBA" id="ARBA00009437"/>
    </source>
</evidence>
<dbReference type="GO" id="GO:0003700">
    <property type="term" value="F:DNA-binding transcription factor activity"/>
    <property type="evidence" value="ECO:0007669"/>
    <property type="project" value="InterPro"/>
</dbReference>